<dbReference type="NCBIfam" id="TIGR01432">
    <property type="entry name" value="QOXA"/>
    <property type="match status" value="1"/>
</dbReference>
<evidence type="ECO:0000256" key="7">
    <source>
        <dbReference type="ARBA" id="ARBA00022660"/>
    </source>
</evidence>
<evidence type="ECO:0000259" key="18">
    <source>
        <dbReference type="PROSITE" id="PS50857"/>
    </source>
</evidence>
<dbReference type="InterPro" id="IPR011759">
    <property type="entry name" value="Cyt_c_oxidase_su2_TM_dom"/>
</dbReference>
<evidence type="ECO:0000256" key="6">
    <source>
        <dbReference type="ARBA" id="ARBA00022475"/>
    </source>
</evidence>
<evidence type="ECO:0000256" key="14">
    <source>
        <dbReference type="PIRNR" id="PIRNR000292"/>
    </source>
</evidence>
<feature type="domain" description="Cytochrome oxidase subunit II copper A binding" evidence="18">
    <location>
        <begin position="125"/>
        <end position="237"/>
    </location>
</feature>
<dbReference type="PIRSF" id="PIRSF000292">
    <property type="entry name" value="Ubi_od_II"/>
    <property type="match status" value="1"/>
</dbReference>
<keyword evidence="9" id="KW-0732">Signal</keyword>
<reference evidence="20 21" key="1">
    <citation type="submission" date="2022-04" db="EMBL/GenBank/DDBJ databases">
        <title>Gracilibacillus sp. isolated from saltern.</title>
        <authorList>
            <person name="Won M."/>
            <person name="Lee C.-M."/>
            <person name="Woen H.-Y."/>
            <person name="Kwon S.-W."/>
        </authorList>
    </citation>
    <scope>NUCLEOTIDE SEQUENCE [LARGE SCALE GENOMIC DNA]</scope>
    <source>
        <strain evidence="20 21">SSWR10-1</strain>
    </source>
</reference>
<organism evidence="20 21">
    <name type="scientific">Gracilibacillus caseinilyticus</name>
    <dbReference type="NCBI Taxonomy" id="2932256"/>
    <lineage>
        <taxon>Bacteria</taxon>
        <taxon>Bacillati</taxon>
        <taxon>Bacillota</taxon>
        <taxon>Bacilli</taxon>
        <taxon>Bacillales</taxon>
        <taxon>Bacillaceae</taxon>
        <taxon>Gracilibacillus</taxon>
    </lineage>
</organism>
<comment type="function">
    <text evidence="14">Catalyzes quinol oxidation with the concomitant reduction of oxygen to water. Subunit II transfers the electrons from a quinol to the binuclear center of the catalytic subunit I.</text>
</comment>
<dbReference type="InterPro" id="IPR006333">
    <property type="entry name" value="Cyt_o_ubiquinol_oxidase_su2"/>
</dbReference>
<evidence type="ECO:0000256" key="13">
    <source>
        <dbReference type="ARBA" id="ARBA00023136"/>
    </source>
</evidence>
<evidence type="ECO:0000256" key="8">
    <source>
        <dbReference type="ARBA" id="ARBA00022692"/>
    </source>
</evidence>
<evidence type="ECO:0000313" key="20">
    <source>
        <dbReference type="EMBL" id="UOQ46760.1"/>
    </source>
</evidence>
<keyword evidence="21" id="KW-1185">Reference proteome</keyword>
<keyword evidence="5 14" id="KW-0813">Transport</keyword>
<sequence length="334" mass="38059">MKAMKKLAYIFTLLLIPVLLAGCDSKLIVFDPKGPVARNLSDLIVYSIIFMVIIVLIVFVLFGFIIWKYRARKDDGDFEPEEEEGNHVLEVIWFLIPIAIVIALMIPTAKTIYEVEDIPQGYEEEEPLVIHVTSADWKWIFSYPEQGIETVNYLNIPANHPVQFKMTSAGTMQSFWVPELGGQKYTMANMQTNLFLVADQEGSFYGRNTSFNGRGYAHMDFEVQAMSNDDFNEWVQDVKNTANDLTEDEYSELLKPTVIGRKTYNGTHLEWIDHAHGGSEQYIDSDLYEIHHGEEGSSSEEEEAEDAEQETNDNAEQESEQSTDSSTHEGHSHH</sequence>
<proteinExistence type="inferred from homology"/>
<keyword evidence="12 14" id="KW-0560">Oxidoreductase</keyword>
<evidence type="ECO:0000256" key="16">
    <source>
        <dbReference type="SAM" id="MobiDB-lite"/>
    </source>
</evidence>
<feature type="transmembrane region" description="Helical" evidence="17">
    <location>
        <begin position="44"/>
        <end position="67"/>
    </location>
</feature>
<dbReference type="RefSeq" id="WP_244715206.1">
    <property type="nucleotide sequence ID" value="NZ_CP095072.1"/>
</dbReference>
<dbReference type="PROSITE" id="PS50999">
    <property type="entry name" value="COX2_TM"/>
    <property type="match status" value="1"/>
</dbReference>
<evidence type="ECO:0000256" key="11">
    <source>
        <dbReference type="ARBA" id="ARBA00022989"/>
    </source>
</evidence>
<comment type="catalytic activity">
    <reaction evidence="1 14">
        <text>2 a quinol + O2 = 2 a quinone + 2 H2O</text>
        <dbReference type="Rhea" id="RHEA:55376"/>
        <dbReference type="ChEBI" id="CHEBI:15377"/>
        <dbReference type="ChEBI" id="CHEBI:15379"/>
        <dbReference type="ChEBI" id="CHEBI:24646"/>
        <dbReference type="ChEBI" id="CHEBI:132124"/>
    </reaction>
</comment>
<evidence type="ECO:0000256" key="1">
    <source>
        <dbReference type="ARBA" id="ARBA00000725"/>
    </source>
</evidence>
<keyword evidence="8 15" id="KW-0812">Transmembrane</keyword>
<feature type="compositionally biased region" description="Acidic residues" evidence="16">
    <location>
        <begin position="297"/>
        <end position="321"/>
    </location>
</feature>
<feature type="domain" description="Cytochrome oxidase subunit II transmembrane region profile" evidence="19">
    <location>
        <begin position="21"/>
        <end position="119"/>
    </location>
</feature>
<dbReference type="InterPro" id="IPR034227">
    <property type="entry name" value="CuRO_UO_II"/>
</dbReference>
<dbReference type="EMBL" id="CP095072">
    <property type="protein sequence ID" value="UOQ46760.1"/>
    <property type="molecule type" value="Genomic_DNA"/>
</dbReference>
<dbReference type="SUPFAM" id="SSF81464">
    <property type="entry name" value="Cytochrome c oxidase subunit II-like, transmembrane region"/>
    <property type="match status" value="1"/>
</dbReference>
<dbReference type="SUPFAM" id="SSF49503">
    <property type="entry name" value="Cupredoxins"/>
    <property type="match status" value="1"/>
</dbReference>
<keyword evidence="6 14" id="KW-1003">Cell membrane</keyword>
<evidence type="ECO:0000256" key="2">
    <source>
        <dbReference type="ARBA" id="ARBA00004651"/>
    </source>
</evidence>
<keyword evidence="11 17" id="KW-1133">Transmembrane helix</keyword>
<dbReference type="InterPro" id="IPR002429">
    <property type="entry name" value="CcO_II-like_C"/>
</dbReference>
<evidence type="ECO:0000313" key="21">
    <source>
        <dbReference type="Proteomes" id="UP000831782"/>
    </source>
</evidence>
<keyword evidence="10 14" id="KW-0249">Electron transport</keyword>
<evidence type="ECO:0000256" key="5">
    <source>
        <dbReference type="ARBA" id="ARBA00022448"/>
    </source>
</evidence>
<comment type="subcellular location">
    <subcellularLocation>
        <location evidence="2 15">Cell membrane</location>
        <topology evidence="2 15">Multi-pass membrane protein</topology>
    </subcellularLocation>
</comment>
<dbReference type="CDD" id="cd04212">
    <property type="entry name" value="CuRO_UO_II"/>
    <property type="match status" value="1"/>
</dbReference>
<dbReference type="PANTHER" id="PTHR22888:SF18">
    <property type="entry name" value="CYTOCHROME BO(3) UBIQUINOL OXIDASE SUBUNIT 2"/>
    <property type="match status" value="1"/>
</dbReference>
<dbReference type="InterPro" id="IPR006332">
    <property type="entry name" value="QoxA"/>
</dbReference>
<evidence type="ECO:0000256" key="10">
    <source>
        <dbReference type="ARBA" id="ARBA00022982"/>
    </source>
</evidence>
<dbReference type="EC" id="1.10.3.-" evidence="14"/>
<dbReference type="Gene3D" id="1.10.287.90">
    <property type="match status" value="1"/>
</dbReference>
<evidence type="ECO:0000256" key="17">
    <source>
        <dbReference type="SAM" id="Phobius"/>
    </source>
</evidence>
<evidence type="ECO:0000256" key="9">
    <source>
        <dbReference type="ARBA" id="ARBA00022729"/>
    </source>
</evidence>
<dbReference type="PROSITE" id="PS50857">
    <property type="entry name" value="COX2_CUA"/>
    <property type="match status" value="1"/>
</dbReference>
<name>A0ABY4ES10_9BACI</name>
<dbReference type="InterPro" id="IPR045187">
    <property type="entry name" value="CcO_II"/>
</dbReference>
<dbReference type="Gene3D" id="2.60.40.420">
    <property type="entry name" value="Cupredoxins - blue copper proteins"/>
    <property type="match status" value="1"/>
</dbReference>
<evidence type="ECO:0000259" key="19">
    <source>
        <dbReference type="PROSITE" id="PS50999"/>
    </source>
</evidence>
<dbReference type="InterPro" id="IPR036257">
    <property type="entry name" value="Cyt_c_oxidase_su2_TM_sf"/>
</dbReference>
<dbReference type="Pfam" id="PF02790">
    <property type="entry name" value="COX2_TM"/>
    <property type="match status" value="1"/>
</dbReference>
<dbReference type="PANTHER" id="PTHR22888">
    <property type="entry name" value="CYTOCHROME C OXIDASE, SUBUNIT II"/>
    <property type="match status" value="1"/>
</dbReference>
<gene>
    <name evidence="20" type="primary">qoxA</name>
    <name evidence="20" type="ORF">MUN88_11690</name>
</gene>
<comment type="similarity">
    <text evidence="3 14 15">Belongs to the cytochrome c oxidase subunit 2 family.</text>
</comment>
<evidence type="ECO:0000256" key="3">
    <source>
        <dbReference type="ARBA" id="ARBA00007866"/>
    </source>
</evidence>
<keyword evidence="13 14" id="KW-0472">Membrane</keyword>
<feature type="transmembrane region" description="Helical" evidence="17">
    <location>
        <begin position="88"/>
        <end position="106"/>
    </location>
</feature>
<dbReference type="Proteomes" id="UP000831782">
    <property type="component" value="Chromosome"/>
</dbReference>
<evidence type="ECO:0000256" key="4">
    <source>
        <dbReference type="ARBA" id="ARBA00016131"/>
    </source>
</evidence>
<protein>
    <recommendedName>
        <fullName evidence="4 14">Quinol oxidase subunit 2</fullName>
        <ecNumber evidence="14">1.10.3.-</ecNumber>
    </recommendedName>
</protein>
<evidence type="ECO:0000256" key="12">
    <source>
        <dbReference type="ARBA" id="ARBA00023002"/>
    </source>
</evidence>
<keyword evidence="7 14" id="KW-0679">Respiratory chain</keyword>
<evidence type="ECO:0000256" key="15">
    <source>
        <dbReference type="RuleBase" id="RU000456"/>
    </source>
</evidence>
<dbReference type="InterPro" id="IPR008972">
    <property type="entry name" value="Cupredoxin"/>
</dbReference>
<feature type="region of interest" description="Disordered" evidence="16">
    <location>
        <begin position="291"/>
        <end position="334"/>
    </location>
</feature>
<accession>A0ABY4ES10</accession>
<dbReference type="PROSITE" id="PS51257">
    <property type="entry name" value="PROKAR_LIPOPROTEIN"/>
    <property type="match status" value="1"/>
</dbReference>
<dbReference type="Pfam" id="PF00116">
    <property type="entry name" value="COX2"/>
    <property type="match status" value="1"/>
</dbReference>